<organism evidence="1 2">
    <name type="scientific">Lentzea xinjiangensis</name>
    <dbReference type="NCBI Taxonomy" id="402600"/>
    <lineage>
        <taxon>Bacteria</taxon>
        <taxon>Bacillati</taxon>
        <taxon>Actinomycetota</taxon>
        <taxon>Actinomycetes</taxon>
        <taxon>Pseudonocardiales</taxon>
        <taxon>Pseudonocardiaceae</taxon>
        <taxon>Lentzea</taxon>
    </lineage>
</organism>
<dbReference type="SUPFAM" id="SSF109854">
    <property type="entry name" value="DinB/YfiT-like putative metalloenzymes"/>
    <property type="match status" value="1"/>
</dbReference>
<reference evidence="2" key="1">
    <citation type="submission" date="2016-10" db="EMBL/GenBank/DDBJ databases">
        <authorList>
            <person name="Varghese N."/>
            <person name="Submissions S."/>
        </authorList>
    </citation>
    <scope>NUCLEOTIDE SEQUENCE [LARGE SCALE GENOMIC DNA]</scope>
    <source>
        <strain evidence="2">CGMCC 4.3525</strain>
    </source>
</reference>
<dbReference type="InterPro" id="IPR007061">
    <property type="entry name" value="MST-like"/>
</dbReference>
<name>A0A1H9SGH9_9PSEU</name>
<dbReference type="InterPro" id="IPR034660">
    <property type="entry name" value="DinB/YfiT-like"/>
</dbReference>
<dbReference type="Pfam" id="PF04978">
    <property type="entry name" value="MST"/>
    <property type="match status" value="1"/>
</dbReference>
<gene>
    <name evidence="1" type="ORF">SAMN05216188_11661</name>
</gene>
<evidence type="ECO:0008006" key="3">
    <source>
        <dbReference type="Google" id="ProtNLM"/>
    </source>
</evidence>
<dbReference type="OrthoDB" id="4548523at2"/>
<evidence type="ECO:0000313" key="1">
    <source>
        <dbReference type="EMBL" id="SER83329.1"/>
    </source>
</evidence>
<dbReference type="AlphaFoldDB" id="A0A1H9SGH9"/>
<accession>A0A1H9SGH9</accession>
<dbReference type="Proteomes" id="UP000199352">
    <property type="component" value="Unassembled WGS sequence"/>
</dbReference>
<dbReference type="RefSeq" id="WP_089956337.1">
    <property type="nucleotide sequence ID" value="NZ_FOFR01000016.1"/>
</dbReference>
<dbReference type="Gene3D" id="1.20.120.450">
    <property type="entry name" value="dinb family like domain"/>
    <property type="match status" value="1"/>
</dbReference>
<dbReference type="STRING" id="402600.SAMN05216188_11661"/>
<keyword evidence="2" id="KW-1185">Reference proteome</keyword>
<dbReference type="EMBL" id="FOFR01000016">
    <property type="protein sequence ID" value="SER83329.1"/>
    <property type="molecule type" value="Genomic_DNA"/>
</dbReference>
<evidence type="ECO:0000313" key="2">
    <source>
        <dbReference type="Proteomes" id="UP000199352"/>
    </source>
</evidence>
<proteinExistence type="predicted"/>
<sequence length="172" mass="19221">MTWTAPEVEPIEEPVLGAERPMLEAMLDRHRTLFLSACAGLTGEQLATASAPPSNLTLLGLIRHLTDVERVWFRIRLAGQDVQAPYRVPGNPGGDFEDLDPARAEAEYAGLFAEMAEARAAAATRDLDDTFVHERQGEMSVRWLHLHLIEEYAQHNGHADLLRERIDGRTNK</sequence>
<protein>
    <recommendedName>
        <fullName evidence="3">DinB family protein</fullName>
    </recommendedName>
</protein>